<reference evidence="1 2" key="1">
    <citation type="submission" date="2006-02" db="EMBL/GenBank/DDBJ databases">
        <authorList>
            <person name="Amann R."/>
            <person name="Ferriera S."/>
            <person name="Johnson J."/>
            <person name="Kravitz S."/>
            <person name="Halpern A."/>
            <person name="Remington K."/>
            <person name="Beeson K."/>
            <person name="Tran B."/>
            <person name="Rogers Y.-H."/>
            <person name="Friedman R."/>
            <person name="Venter J.C."/>
        </authorList>
    </citation>
    <scope>NUCLEOTIDE SEQUENCE [LARGE SCALE GENOMIC DNA]</scope>
    <source>
        <strain evidence="1 2">DSM 3645</strain>
    </source>
</reference>
<dbReference type="EMBL" id="AANZ01000001">
    <property type="protein sequence ID" value="EAQ82638.1"/>
    <property type="molecule type" value="Genomic_DNA"/>
</dbReference>
<dbReference type="HOGENOM" id="CLU_2535882_0_0_0"/>
<evidence type="ECO:0000313" key="2">
    <source>
        <dbReference type="Proteomes" id="UP000004358"/>
    </source>
</evidence>
<gene>
    <name evidence="1" type="ORF">DSM3645_09572</name>
</gene>
<evidence type="ECO:0008006" key="3">
    <source>
        <dbReference type="Google" id="ProtNLM"/>
    </source>
</evidence>
<proteinExistence type="predicted"/>
<dbReference type="Proteomes" id="UP000004358">
    <property type="component" value="Unassembled WGS sequence"/>
</dbReference>
<accession>A3ZLK5</accession>
<dbReference type="OrthoDB" id="287378at2"/>
<organism evidence="1 2">
    <name type="scientific">Blastopirellula marina DSM 3645</name>
    <dbReference type="NCBI Taxonomy" id="314230"/>
    <lineage>
        <taxon>Bacteria</taxon>
        <taxon>Pseudomonadati</taxon>
        <taxon>Planctomycetota</taxon>
        <taxon>Planctomycetia</taxon>
        <taxon>Pirellulales</taxon>
        <taxon>Pirellulaceae</taxon>
        <taxon>Blastopirellula</taxon>
    </lineage>
</organism>
<comment type="caution">
    <text evidence="1">The sequence shown here is derived from an EMBL/GenBank/DDBJ whole genome shotgun (WGS) entry which is preliminary data.</text>
</comment>
<evidence type="ECO:0000313" key="1">
    <source>
        <dbReference type="EMBL" id="EAQ82638.1"/>
    </source>
</evidence>
<dbReference type="Pfam" id="PF03693">
    <property type="entry name" value="ParD_antitoxin"/>
    <property type="match status" value="1"/>
</dbReference>
<dbReference type="InterPro" id="IPR038296">
    <property type="entry name" value="ParD_sf"/>
</dbReference>
<name>A3ZLK5_9BACT</name>
<protein>
    <recommendedName>
        <fullName evidence="3">Type II toxin-antitoxin system ParD family antitoxin</fullName>
    </recommendedName>
</protein>
<dbReference type="AlphaFoldDB" id="A3ZLK5"/>
<dbReference type="STRING" id="314230.DSM3645_09572"/>
<dbReference type="Gene3D" id="6.10.10.120">
    <property type="entry name" value="Antitoxin ParD1-like"/>
    <property type="match status" value="1"/>
</dbReference>
<sequence>MSYQLTPAQQKFAEAQVASGAYESTDKVVEAALGLLRDRQVEFERLVVAFQELEQGDHHTFDVEDIKRMGRELLDSKRANSGC</sequence>
<dbReference type="InterPro" id="IPR022789">
    <property type="entry name" value="ParD"/>
</dbReference>
<dbReference type="RefSeq" id="WP_002655508.1">
    <property type="nucleotide sequence ID" value="NZ_CH672377.1"/>
</dbReference>